<dbReference type="InterPro" id="IPR010132">
    <property type="entry name" value="ATPase_T1SS_HlyB"/>
</dbReference>
<dbReference type="FunFam" id="3.40.50.300:FF:000299">
    <property type="entry name" value="ABC transporter ATP-binding protein/permease"/>
    <property type="match status" value="1"/>
</dbReference>
<keyword evidence="15" id="KW-1185">Reference proteome</keyword>
<evidence type="ECO:0000256" key="2">
    <source>
        <dbReference type="ARBA" id="ARBA00005417"/>
    </source>
</evidence>
<dbReference type="InterPro" id="IPR027417">
    <property type="entry name" value="P-loop_NTPase"/>
</dbReference>
<dbReference type="Gene3D" id="3.90.70.10">
    <property type="entry name" value="Cysteine proteinases"/>
    <property type="match status" value="1"/>
</dbReference>
<dbReference type="InterPro" id="IPR003593">
    <property type="entry name" value="AAA+_ATPase"/>
</dbReference>
<dbReference type="SMART" id="SM00382">
    <property type="entry name" value="AAA"/>
    <property type="match status" value="1"/>
</dbReference>
<keyword evidence="9 10" id="KW-0472">Membrane</keyword>
<dbReference type="InterPro" id="IPR036640">
    <property type="entry name" value="ABC1_TM_sf"/>
</dbReference>
<keyword evidence="4" id="KW-1003">Cell membrane</keyword>
<dbReference type="CDD" id="cd18588">
    <property type="entry name" value="ABC_6TM_CyaB_HlyB_like"/>
    <property type="match status" value="1"/>
</dbReference>
<dbReference type="Gene3D" id="3.40.50.300">
    <property type="entry name" value="P-loop containing nucleotide triphosphate hydrolases"/>
    <property type="match status" value="1"/>
</dbReference>
<keyword evidence="7" id="KW-0067">ATP-binding</keyword>
<dbReference type="GO" id="GO:0030253">
    <property type="term" value="P:protein secretion by the type I secretion system"/>
    <property type="evidence" value="ECO:0007669"/>
    <property type="project" value="InterPro"/>
</dbReference>
<dbReference type="PROSITE" id="PS50893">
    <property type="entry name" value="ABC_TRANSPORTER_2"/>
    <property type="match status" value="1"/>
</dbReference>
<evidence type="ECO:0000256" key="10">
    <source>
        <dbReference type="SAM" id="Phobius"/>
    </source>
</evidence>
<dbReference type="InterPro" id="IPR017871">
    <property type="entry name" value="ABC_transporter-like_CS"/>
</dbReference>
<keyword evidence="8 10" id="KW-1133">Transmembrane helix</keyword>
<dbReference type="Gene3D" id="1.20.1560.10">
    <property type="entry name" value="ABC transporter type 1, transmembrane domain"/>
    <property type="match status" value="1"/>
</dbReference>
<name>A0A3S2W365_9HYPH</name>
<evidence type="ECO:0000256" key="8">
    <source>
        <dbReference type="ARBA" id="ARBA00022989"/>
    </source>
</evidence>
<dbReference type="GO" id="GO:0008233">
    <property type="term" value="F:peptidase activity"/>
    <property type="evidence" value="ECO:0007669"/>
    <property type="project" value="InterPro"/>
</dbReference>
<dbReference type="GO" id="GO:0016887">
    <property type="term" value="F:ATP hydrolysis activity"/>
    <property type="evidence" value="ECO:0007669"/>
    <property type="project" value="InterPro"/>
</dbReference>
<evidence type="ECO:0000256" key="9">
    <source>
        <dbReference type="ARBA" id="ARBA00023136"/>
    </source>
</evidence>
<dbReference type="GO" id="GO:0005524">
    <property type="term" value="F:ATP binding"/>
    <property type="evidence" value="ECO:0007669"/>
    <property type="project" value="UniProtKB-KW"/>
</dbReference>
<dbReference type="AlphaFoldDB" id="A0A3S2W365"/>
<dbReference type="InterPro" id="IPR005074">
    <property type="entry name" value="Peptidase_C39"/>
</dbReference>
<dbReference type="Pfam" id="PF00664">
    <property type="entry name" value="ABC_membrane"/>
    <property type="match status" value="1"/>
</dbReference>
<dbReference type="PROSITE" id="PS50929">
    <property type="entry name" value="ABC_TM1F"/>
    <property type="match status" value="1"/>
</dbReference>
<dbReference type="Pfam" id="PF00005">
    <property type="entry name" value="ABC_tran"/>
    <property type="match status" value="1"/>
</dbReference>
<dbReference type="InterPro" id="IPR003439">
    <property type="entry name" value="ABC_transporter-like_ATP-bd"/>
</dbReference>
<evidence type="ECO:0000259" key="12">
    <source>
        <dbReference type="PROSITE" id="PS50929"/>
    </source>
</evidence>
<feature type="transmembrane region" description="Helical" evidence="10">
    <location>
        <begin position="180"/>
        <end position="205"/>
    </location>
</feature>
<gene>
    <name evidence="14" type="ORF">EOE48_28010</name>
</gene>
<feature type="domain" description="Peptidase C39" evidence="13">
    <location>
        <begin position="32"/>
        <end position="151"/>
    </location>
</feature>
<accession>A0A3S2W365</accession>
<reference evidence="14 15" key="1">
    <citation type="submission" date="2019-01" db="EMBL/GenBank/DDBJ databases">
        <authorList>
            <person name="Chen W.-M."/>
        </authorList>
    </citation>
    <scope>NUCLEOTIDE SEQUENCE [LARGE SCALE GENOMIC DNA]</scope>
    <source>
        <strain evidence="14 15">TER-1</strain>
    </source>
</reference>
<dbReference type="NCBIfam" id="TIGR01846">
    <property type="entry name" value="type_I_sec_HlyB"/>
    <property type="match status" value="1"/>
</dbReference>
<evidence type="ECO:0000256" key="4">
    <source>
        <dbReference type="ARBA" id="ARBA00022475"/>
    </source>
</evidence>
<comment type="subcellular location">
    <subcellularLocation>
        <location evidence="1">Cell membrane</location>
        <topology evidence="1">Multi-pass membrane protein</topology>
    </subcellularLocation>
</comment>
<protein>
    <submittedName>
        <fullName evidence="14">Type I secretion system permease/ATPase</fullName>
    </submittedName>
</protein>
<dbReference type="InterPro" id="IPR039421">
    <property type="entry name" value="Type_1_exporter"/>
</dbReference>
<comment type="caution">
    <text evidence="14">The sequence shown here is derived from an EMBL/GenBank/DDBJ whole genome shotgun (WGS) entry which is preliminary data.</text>
</comment>
<evidence type="ECO:0000256" key="6">
    <source>
        <dbReference type="ARBA" id="ARBA00022741"/>
    </source>
</evidence>
<comment type="similarity">
    <text evidence="2">Belongs to the ABC transporter superfamily.</text>
</comment>
<organism evidence="14 15">
    <name type="scientific">Methylobacterium oryzihabitans</name>
    <dbReference type="NCBI Taxonomy" id="2499852"/>
    <lineage>
        <taxon>Bacteria</taxon>
        <taxon>Pseudomonadati</taxon>
        <taxon>Pseudomonadota</taxon>
        <taxon>Alphaproteobacteria</taxon>
        <taxon>Hyphomicrobiales</taxon>
        <taxon>Methylobacteriaceae</taxon>
        <taxon>Methylobacterium</taxon>
    </lineage>
</organism>
<dbReference type="OrthoDB" id="9787557at2"/>
<dbReference type="PANTHER" id="PTHR24221:SF647">
    <property type="entry name" value="BLL6336 PROTEIN"/>
    <property type="match status" value="1"/>
</dbReference>
<evidence type="ECO:0000313" key="15">
    <source>
        <dbReference type="Proteomes" id="UP000286997"/>
    </source>
</evidence>
<evidence type="ECO:0000259" key="13">
    <source>
        <dbReference type="PROSITE" id="PS50990"/>
    </source>
</evidence>
<feature type="transmembrane region" description="Helical" evidence="10">
    <location>
        <begin position="217"/>
        <end position="237"/>
    </location>
</feature>
<sequence>MAEIRSANHISNNSEQVVQNASNSIIKNVGAQSDSGLSALSIVASFHQVACESAQIQHELGLGTRAANANELVRGARRLGLKARLLKGQKQERLQKIPLPAILEVEDNKFIVLGRRVEDNKLRIIDAVKRTAEHISIDDFCQTWNGNIILVAKRANLQQVVSSFGIGWFIPSIWRYRKSLWTVIVASFFIQICALITPIFFQITIDKVLAHKGYSTLNLVAFGLVILGLFHVILQYLRNYILTHTASRIDVELGARLFEHLMRLPLGYFEIRPAGQTVARVRELETVRNFLTGQALTSAIDLPFTLIFISILYFYSPVLALIVSISMPCYVIVAILIRPVLREKTLEKFNRSAISSQFLIESIVGVHTIKALAIEPVLRTQWEERLAAYVKTSFVSGIIASIGQNIIQYINKVTTALVLFFGAYAVMNGEMTVGSLIAFNMIMGQVTGPILRLSQLWQDFQQVKISIERLGDVLNQQPETRSLAQSHLPPAKGRVTVKNIIFRYQPGTTEVLKDVSIDIPTGQVIGIVGPSGSGKSTFTKLLQRLYVPEKGQILIDGIDISQVDPAWLRRQIGVVLQENLLFNKTVFENISLANPGLSRSQVIQVARLAGADEFINRLPLGYDTPIEERGANLSGGQRQRIAIARALATNPRILILDEATSALDYESEKIIQENMKHIVKGRTVIIIAHRLAAVRICDRIIALQDGRIVEDGTHRELLDRPTSLYGRLWKLQSEGSEGEAA</sequence>
<feature type="domain" description="ABC transmembrane type-1" evidence="12">
    <location>
        <begin position="181"/>
        <end position="462"/>
    </location>
</feature>
<dbReference type="SUPFAM" id="SSF90123">
    <property type="entry name" value="ABC transporter transmembrane region"/>
    <property type="match status" value="1"/>
</dbReference>
<feature type="transmembrane region" description="Helical" evidence="10">
    <location>
        <begin position="290"/>
        <end position="315"/>
    </location>
</feature>
<dbReference type="PROSITE" id="PS50990">
    <property type="entry name" value="PEPTIDASE_C39"/>
    <property type="match status" value="1"/>
</dbReference>
<keyword evidence="3" id="KW-0813">Transport</keyword>
<dbReference type="GO" id="GO:0140359">
    <property type="term" value="F:ABC-type transporter activity"/>
    <property type="evidence" value="ECO:0007669"/>
    <property type="project" value="InterPro"/>
</dbReference>
<dbReference type="PANTHER" id="PTHR24221">
    <property type="entry name" value="ATP-BINDING CASSETTE SUB-FAMILY B"/>
    <property type="match status" value="1"/>
</dbReference>
<evidence type="ECO:0000256" key="5">
    <source>
        <dbReference type="ARBA" id="ARBA00022692"/>
    </source>
</evidence>
<dbReference type="Proteomes" id="UP000286997">
    <property type="component" value="Unassembled WGS sequence"/>
</dbReference>
<dbReference type="EMBL" id="SACP01000058">
    <property type="protein sequence ID" value="RVU12479.1"/>
    <property type="molecule type" value="Genomic_DNA"/>
</dbReference>
<proteinExistence type="inferred from homology"/>
<evidence type="ECO:0000313" key="14">
    <source>
        <dbReference type="EMBL" id="RVU12479.1"/>
    </source>
</evidence>
<dbReference type="SUPFAM" id="SSF52540">
    <property type="entry name" value="P-loop containing nucleoside triphosphate hydrolases"/>
    <property type="match status" value="1"/>
</dbReference>
<feature type="domain" description="ABC transporter" evidence="11">
    <location>
        <begin position="495"/>
        <end position="730"/>
    </location>
</feature>
<evidence type="ECO:0000256" key="7">
    <source>
        <dbReference type="ARBA" id="ARBA00022840"/>
    </source>
</evidence>
<evidence type="ECO:0000256" key="3">
    <source>
        <dbReference type="ARBA" id="ARBA00022448"/>
    </source>
</evidence>
<dbReference type="InterPro" id="IPR011527">
    <property type="entry name" value="ABC1_TM_dom"/>
</dbReference>
<evidence type="ECO:0000256" key="1">
    <source>
        <dbReference type="ARBA" id="ARBA00004651"/>
    </source>
</evidence>
<evidence type="ECO:0000259" key="11">
    <source>
        <dbReference type="PROSITE" id="PS50893"/>
    </source>
</evidence>
<keyword evidence="6" id="KW-0547">Nucleotide-binding</keyword>
<feature type="transmembrane region" description="Helical" evidence="10">
    <location>
        <begin position="321"/>
        <end position="341"/>
    </location>
</feature>
<dbReference type="GO" id="GO:0030256">
    <property type="term" value="C:type I protein secretion system complex"/>
    <property type="evidence" value="ECO:0007669"/>
    <property type="project" value="InterPro"/>
</dbReference>
<dbReference type="Pfam" id="PF03412">
    <property type="entry name" value="Peptidase_C39"/>
    <property type="match status" value="1"/>
</dbReference>
<keyword evidence="5 10" id="KW-0812">Transmembrane</keyword>
<dbReference type="GO" id="GO:0006508">
    <property type="term" value="P:proteolysis"/>
    <property type="evidence" value="ECO:0007669"/>
    <property type="project" value="InterPro"/>
</dbReference>
<dbReference type="GO" id="GO:0034040">
    <property type="term" value="F:ATPase-coupled lipid transmembrane transporter activity"/>
    <property type="evidence" value="ECO:0007669"/>
    <property type="project" value="TreeGrafter"/>
</dbReference>
<dbReference type="PROSITE" id="PS00211">
    <property type="entry name" value="ABC_TRANSPORTER_1"/>
    <property type="match status" value="1"/>
</dbReference>
<dbReference type="GO" id="GO:0005886">
    <property type="term" value="C:plasma membrane"/>
    <property type="evidence" value="ECO:0007669"/>
    <property type="project" value="UniProtKB-SubCell"/>
</dbReference>